<dbReference type="OrthoDB" id="9812886at2"/>
<keyword evidence="2" id="KW-1003">Cell membrane</keyword>
<protein>
    <recommendedName>
        <fullName evidence="7">ABC3 transporter permease C-terminal domain-containing protein</fullName>
    </recommendedName>
</protein>
<dbReference type="InterPro" id="IPR003838">
    <property type="entry name" value="ABC3_permease_C"/>
</dbReference>
<keyword evidence="9" id="KW-1185">Reference proteome</keyword>
<evidence type="ECO:0000256" key="2">
    <source>
        <dbReference type="ARBA" id="ARBA00022475"/>
    </source>
</evidence>
<dbReference type="GO" id="GO:0022857">
    <property type="term" value="F:transmembrane transporter activity"/>
    <property type="evidence" value="ECO:0007669"/>
    <property type="project" value="TreeGrafter"/>
</dbReference>
<dbReference type="AlphaFoldDB" id="A0A2Z2KIZ5"/>
<feature type="transmembrane region" description="Helical" evidence="6">
    <location>
        <begin position="435"/>
        <end position="455"/>
    </location>
</feature>
<dbReference type="EMBL" id="CP021780">
    <property type="protein sequence ID" value="ASA23230.1"/>
    <property type="molecule type" value="Genomic_DNA"/>
</dbReference>
<accession>A0A2Z2KIZ5</accession>
<evidence type="ECO:0000256" key="1">
    <source>
        <dbReference type="ARBA" id="ARBA00004651"/>
    </source>
</evidence>
<keyword evidence="4 6" id="KW-1133">Transmembrane helix</keyword>
<dbReference type="Proteomes" id="UP000249890">
    <property type="component" value="Chromosome"/>
</dbReference>
<evidence type="ECO:0000313" key="9">
    <source>
        <dbReference type="Proteomes" id="UP000249890"/>
    </source>
</evidence>
<dbReference type="GO" id="GO:0005886">
    <property type="term" value="C:plasma membrane"/>
    <property type="evidence" value="ECO:0007669"/>
    <property type="project" value="UniProtKB-SubCell"/>
</dbReference>
<evidence type="ECO:0000259" key="7">
    <source>
        <dbReference type="Pfam" id="PF02687"/>
    </source>
</evidence>
<dbReference type="RefSeq" id="WP_087917225.1">
    <property type="nucleotide sequence ID" value="NZ_CP021780.1"/>
</dbReference>
<comment type="subcellular location">
    <subcellularLocation>
        <location evidence="1">Cell membrane</location>
        <topology evidence="1">Multi-pass membrane protein</topology>
    </subcellularLocation>
</comment>
<evidence type="ECO:0000256" key="6">
    <source>
        <dbReference type="SAM" id="Phobius"/>
    </source>
</evidence>
<dbReference type="KEGG" id="pdh:B9T62_21925"/>
<evidence type="ECO:0000256" key="3">
    <source>
        <dbReference type="ARBA" id="ARBA00022692"/>
    </source>
</evidence>
<reference evidence="8 9" key="1">
    <citation type="submission" date="2017-06" db="EMBL/GenBank/DDBJ databases">
        <title>Complete genome sequence of Paenibacillus donghaensis KCTC 13049T isolated from East Sea sediment, South Korea.</title>
        <authorList>
            <person name="Jung B.K."/>
            <person name="Hong S.-J."/>
            <person name="Shin J.-H."/>
        </authorList>
    </citation>
    <scope>NUCLEOTIDE SEQUENCE [LARGE SCALE GENOMIC DNA]</scope>
    <source>
        <strain evidence="8 9">KCTC 13049</strain>
    </source>
</reference>
<organism evidence="8 9">
    <name type="scientific">Paenibacillus donghaensis</name>
    <dbReference type="NCBI Taxonomy" id="414771"/>
    <lineage>
        <taxon>Bacteria</taxon>
        <taxon>Bacillati</taxon>
        <taxon>Bacillota</taxon>
        <taxon>Bacilli</taxon>
        <taxon>Bacillales</taxon>
        <taxon>Paenibacillaceae</taxon>
        <taxon>Paenibacillus</taxon>
    </lineage>
</organism>
<evidence type="ECO:0000313" key="8">
    <source>
        <dbReference type="EMBL" id="ASA23230.1"/>
    </source>
</evidence>
<dbReference type="PANTHER" id="PTHR30572">
    <property type="entry name" value="MEMBRANE COMPONENT OF TRANSPORTER-RELATED"/>
    <property type="match status" value="1"/>
</dbReference>
<keyword evidence="3 6" id="KW-0812">Transmembrane</keyword>
<proteinExistence type="predicted"/>
<dbReference type="Pfam" id="PF02687">
    <property type="entry name" value="FtsX"/>
    <property type="match status" value="1"/>
</dbReference>
<evidence type="ECO:0000256" key="5">
    <source>
        <dbReference type="ARBA" id="ARBA00023136"/>
    </source>
</evidence>
<keyword evidence="5 6" id="KW-0472">Membrane</keyword>
<evidence type="ECO:0000256" key="4">
    <source>
        <dbReference type="ARBA" id="ARBA00022989"/>
    </source>
</evidence>
<gene>
    <name evidence="8" type="ORF">B9T62_21925</name>
</gene>
<name>A0A2Z2KIZ5_9BACL</name>
<sequence>MNFSKRALWSIYRRPGRSLVIFLVLITIFAFVLSALAIQSASQRANQSAREKLGSEVVLEFDYDKTLRNNQTEAGVKQINSSEVTPVTMDMAHGLTKLEHVIGYNYINYYLFAAEDFEAIPSPTQQNKGDANPIGHSFKNNISFEEIWNTSLLKEFKDSVHILIDGRHISPDDKDRQVVLIESNLAEQNDLNVGDPIKLRSKEGAVSTYSIVGIYRTTKTPADLNSFYISAVDMPYNKIYGSLFSLSGKNEDDPNVLVGRAFYYLDDPANISQFVKSAQAGNTVDFNIFKLNANEAAYKKMTAAIDSVSYSSQMMLVLISGSGALILTLIILLSVRGRISEIGILLSLGEGRAKIIGQFMLEMILLALLAFSLSPLVGEMVSTKLGDELLASEVAVSQREQEAFIQDAVFMASHDEVDIVDTIDVEITLEALKELGLIGLLIVIVATTLPIVTILRLKPKAILTKTD</sequence>
<feature type="transmembrane region" description="Helical" evidence="6">
    <location>
        <begin position="355"/>
        <end position="377"/>
    </location>
</feature>
<dbReference type="PANTHER" id="PTHR30572:SF9">
    <property type="entry name" value="ABC TRANSPORTER PERMEASE PROTEIN"/>
    <property type="match status" value="1"/>
</dbReference>
<dbReference type="InterPro" id="IPR050250">
    <property type="entry name" value="Macrolide_Exporter_MacB"/>
</dbReference>
<feature type="transmembrane region" description="Helical" evidence="6">
    <location>
        <begin position="314"/>
        <end position="335"/>
    </location>
</feature>
<feature type="domain" description="ABC3 transporter permease C-terminal" evidence="7">
    <location>
        <begin position="315"/>
        <end position="459"/>
    </location>
</feature>